<dbReference type="InterPro" id="IPR011703">
    <property type="entry name" value="ATPase_AAA-3"/>
</dbReference>
<proteinExistence type="predicted"/>
<gene>
    <name evidence="3" type="ORF">ACFQ11_19700</name>
</gene>
<dbReference type="InterPro" id="IPR050764">
    <property type="entry name" value="CbbQ/NirQ/NorQ/GpvN"/>
</dbReference>
<feature type="domain" description="ATPase AAA-3" evidence="1">
    <location>
        <begin position="50"/>
        <end position="180"/>
    </location>
</feature>
<dbReference type="Pfam" id="PF17863">
    <property type="entry name" value="AAA_lid_2"/>
    <property type="match status" value="1"/>
</dbReference>
<dbReference type="SUPFAM" id="SSF52540">
    <property type="entry name" value="P-loop containing nucleoside triphosphate hydrolases"/>
    <property type="match status" value="1"/>
</dbReference>
<dbReference type="CDD" id="cd00009">
    <property type="entry name" value="AAA"/>
    <property type="match status" value="1"/>
</dbReference>
<keyword evidence="4" id="KW-1185">Reference proteome</keyword>
<dbReference type="Gene3D" id="1.10.8.80">
    <property type="entry name" value="Magnesium chelatase subunit I, C-Terminal domain"/>
    <property type="match status" value="1"/>
</dbReference>
<protein>
    <submittedName>
        <fullName evidence="3">AAA family ATPase</fullName>
    </submittedName>
</protein>
<dbReference type="Proteomes" id="UP001596972">
    <property type="component" value="Unassembled WGS sequence"/>
</dbReference>
<comment type="caution">
    <text evidence="3">The sequence shown here is derived from an EMBL/GenBank/DDBJ whole genome shotgun (WGS) entry which is preliminary data.</text>
</comment>
<sequence length="327" mass="34837">MTENGGAEADASAGRFAQMFAALAGNVERVLRGKRDRVELALTCLLAEGHLLVEDVPGVGKTTLARAVSASVEAEWARIQFTPDLLPSDITGVSIFNQGRNAFEFHPGPIFANIAVADEINRGSPKTQSALLEVMEERRVTVEGRPHPVPRPFMVVATQNPVDMDGTYPLPEAQLDRFLMRISMGYPDHGAEVAMLAGAPTGAMLDRLPAVMGRDDLARMIDFARRLHVAPPLHDYVVRIVAATRGHPDLRLGASPRASIALLGAARVRAAAAGRAYVVPEDVKALAVPVVAHRLVVTPEAELRGRDGADVVGEALANVPTPQAAVV</sequence>
<evidence type="ECO:0000259" key="2">
    <source>
        <dbReference type="Pfam" id="PF17863"/>
    </source>
</evidence>
<dbReference type="InterPro" id="IPR027417">
    <property type="entry name" value="P-loop_NTPase"/>
</dbReference>
<dbReference type="PANTHER" id="PTHR42759:SF5">
    <property type="entry name" value="METHANOL DEHYDROGENASE REGULATOR"/>
    <property type="match status" value="1"/>
</dbReference>
<evidence type="ECO:0000259" key="1">
    <source>
        <dbReference type="Pfam" id="PF07726"/>
    </source>
</evidence>
<dbReference type="PIRSF" id="PIRSF002849">
    <property type="entry name" value="AAA_ATPase_chaperone_MoxR_prd"/>
    <property type="match status" value="1"/>
</dbReference>
<name>A0ABW3ET10_9ACTN</name>
<feature type="domain" description="ChlI/MoxR AAA lid" evidence="2">
    <location>
        <begin position="243"/>
        <end position="312"/>
    </location>
</feature>
<reference evidence="4" key="1">
    <citation type="journal article" date="2019" name="Int. J. Syst. Evol. Microbiol.">
        <title>The Global Catalogue of Microorganisms (GCM) 10K type strain sequencing project: providing services to taxonomists for standard genome sequencing and annotation.</title>
        <authorList>
            <consortium name="The Broad Institute Genomics Platform"/>
            <consortium name="The Broad Institute Genome Sequencing Center for Infectious Disease"/>
            <person name="Wu L."/>
            <person name="Ma J."/>
        </authorList>
    </citation>
    <scope>NUCLEOTIDE SEQUENCE [LARGE SCALE GENOMIC DNA]</scope>
    <source>
        <strain evidence="4">JCM 31202</strain>
    </source>
</reference>
<organism evidence="3 4">
    <name type="scientific">Actinomadura sediminis</name>
    <dbReference type="NCBI Taxonomy" id="1038904"/>
    <lineage>
        <taxon>Bacteria</taxon>
        <taxon>Bacillati</taxon>
        <taxon>Actinomycetota</taxon>
        <taxon>Actinomycetes</taxon>
        <taxon>Streptosporangiales</taxon>
        <taxon>Thermomonosporaceae</taxon>
        <taxon>Actinomadura</taxon>
    </lineage>
</organism>
<evidence type="ECO:0000313" key="4">
    <source>
        <dbReference type="Proteomes" id="UP001596972"/>
    </source>
</evidence>
<dbReference type="RefSeq" id="WP_378300610.1">
    <property type="nucleotide sequence ID" value="NZ_JBHTJA010000039.1"/>
</dbReference>
<evidence type="ECO:0000313" key="3">
    <source>
        <dbReference type="EMBL" id="MFD0902634.1"/>
    </source>
</evidence>
<dbReference type="InterPro" id="IPR041628">
    <property type="entry name" value="ChlI/MoxR_AAA_lid"/>
</dbReference>
<accession>A0ABW3ET10</accession>
<dbReference type="Pfam" id="PF07726">
    <property type="entry name" value="AAA_3"/>
    <property type="match status" value="1"/>
</dbReference>
<dbReference type="Gene3D" id="3.40.50.300">
    <property type="entry name" value="P-loop containing nucleotide triphosphate hydrolases"/>
    <property type="match status" value="1"/>
</dbReference>
<dbReference type="PANTHER" id="PTHR42759">
    <property type="entry name" value="MOXR FAMILY PROTEIN"/>
    <property type="match status" value="1"/>
</dbReference>
<dbReference type="EMBL" id="JBHTJA010000039">
    <property type="protein sequence ID" value="MFD0902634.1"/>
    <property type="molecule type" value="Genomic_DNA"/>
</dbReference>